<dbReference type="RefSeq" id="WP_179444086.1">
    <property type="nucleotide sequence ID" value="NZ_JACBZS010000001.1"/>
</dbReference>
<organism evidence="3 4">
    <name type="scientific">Naumannella cuiyingiana</name>
    <dbReference type="NCBI Taxonomy" id="1347891"/>
    <lineage>
        <taxon>Bacteria</taxon>
        <taxon>Bacillati</taxon>
        <taxon>Actinomycetota</taxon>
        <taxon>Actinomycetes</taxon>
        <taxon>Propionibacteriales</taxon>
        <taxon>Propionibacteriaceae</taxon>
        <taxon>Naumannella</taxon>
    </lineage>
</organism>
<dbReference type="Pfam" id="PF17174">
    <property type="entry name" value="DUF5130"/>
    <property type="match status" value="1"/>
</dbReference>
<evidence type="ECO:0000313" key="3">
    <source>
        <dbReference type="EMBL" id="NYI70096.1"/>
    </source>
</evidence>
<reference evidence="3 4" key="1">
    <citation type="submission" date="2020-07" db="EMBL/GenBank/DDBJ databases">
        <title>Sequencing the genomes of 1000 actinobacteria strains.</title>
        <authorList>
            <person name="Klenk H.-P."/>
        </authorList>
    </citation>
    <scope>NUCLEOTIDE SEQUENCE [LARGE SCALE GENOMIC DNA]</scope>
    <source>
        <strain evidence="3 4">DSM 103164</strain>
    </source>
</reference>
<accession>A0A7Z0D7C1</accession>
<feature type="transmembrane region" description="Helical" evidence="2">
    <location>
        <begin position="27"/>
        <end position="51"/>
    </location>
</feature>
<gene>
    <name evidence="3" type="ORF">GGQ54_000656</name>
</gene>
<keyword evidence="2" id="KW-0812">Transmembrane</keyword>
<evidence type="ECO:0000256" key="2">
    <source>
        <dbReference type="SAM" id="Phobius"/>
    </source>
</evidence>
<proteinExistence type="predicted"/>
<protein>
    <submittedName>
        <fullName evidence="3">Uncharacterized protein</fullName>
    </submittedName>
</protein>
<evidence type="ECO:0000256" key="1">
    <source>
        <dbReference type="SAM" id="MobiDB-lite"/>
    </source>
</evidence>
<dbReference type="Proteomes" id="UP000527616">
    <property type="component" value="Unassembled WGS sequence"/>
</dbReference>
<keyword evidence="2" id="KW-0472">Membrane</keyword>
<sequence>MSGFFSPMQVVPMETLPGWPPAQDPSALTFLLAFVGIPALLLSVLALLIWAPALGRAARGQTRGGREPLWLGSTSSPKALASDPRVGAAGGASQAPTRESLEVNAEGGVSFTPAEIDDLKQALHDADAQSGLDFSLFVGAPADQPRQFAEGLLSAQPDPATAVVVVVDPESRGIEIVTGEQATRQLDDADCALAAAGIQRAATDGALAGGIVDALNLLGNAAREIPSLHGSTEFHPEH</sequence>
<dbReference type="AlphaFoldDB" id="A0A7Z0D7C1"/>
<name>A0A7Z0D7C1_9ACTN</name>
<comment type="caution">
    <text evidence="3">The sequence shown here is derived from an EMBL/GenBank/DDBJ whole genome shotgun (WGS) entry which is preliminary data.</text>
</comment>
<dbReference type="InterPro" id="IPR033437">
    <property type="entry name" value="DUF5130"/>
</dbReference>
<keyword evidence="4" id="KW-1185">Reference proteome</keyword>
<feature type="region of interest" description="Disordered" evidence="1">
    <location>
        <begin position="60"/>
        <end position="98"/>
    </location>
</feature>
<keyword evidence="2" id="KW-1133">Transmembrane helix</keyword>
<evidence type="ECO:0000313" key="4">
    <source>
        <dbReference type="Proteomes" id="UP000527616"/>
    </source>
</evidence>
<dbReference type="EMBL" id="JACBZS010000001">
    <property type="protein sequence ID" value="NYI70096.1"/>
    <property type="molecule type" value="Genomic_DNA"/>
</dbReference>